<evidence type="ECO:0000256" key="2">
    <source>
        <dbReference type="ARBA" id="ARBA00022448"/>
    </source>
</evidence>
<feature type="domain" description="ABC transporter" evidence="11">
    <location>
        <begin position="3"/>
        <end position="232"/>
    </location>
</feature>
<proteinExistence type="inferred from homology"/>
<dbReference type="InterPro" id="IPR004606">
    <property type="entry name" value="Mop_domain"/>
</dbReference>
<dbReference type="GeneID" id="3924387"/>
<keyword evidence="14" id="KW-1185">Reference proteome</keyword>
<evidence type="ECO:0000256" key="8">
    <source>
        <dbReference type="ARBA" id="ARBA00039025"/>
    </source>
</evidence>
<dbReference type="InterPro" id="IPR050093">
    <property type="entry name" value="ABC_SmlMolc_Importer"/>
</dbReference>
<keyword evidence="5" id="KW-0067">ATP-binding</keyword>
<evidence type="ECO:0000256" key="4">
    <source>
        <dbReference type="ARBA" id="ARBA00022741"/>
    </source>
</evidence>
<dbReference type="Gene3D" id="2.40.50.100">
    <property type="match status" value="1"/>
</dbReference>
<accession>Q2FRD1</accession>
<dbReference type="RefSeq" id="WP_011448952.1">
    <property type="nucleotide sequence ID" value="NC_007796.1"/>
</dbReference>
<dbReference type="GO" id="GO:0016887">
    <property type="term" value="F:ATP hydrolysis activity"/>
    <property type="evidence" value="ECO:0007669"/>
    <property type="project" value="InterPro"/>
</dbReference>
<dbReference type="AlphaFoldDB" id="Q2FRD1"/>
<evidence type="ECO:0000313" key="13">
    <source>
        <dbReference type="EMBL" id="ABD41690.1"/>
    </source>
</evidence>
<keyword evidence="4" id="KW-0547">Nucleotide-binding</keyword>
<keyword evidence="2" id="KW-0813">Transport</keyword>
<gene>
    <name evidence="13" type="ordered locus">Mhun_1980</name>
</gene>
<name>Q2FRD1_METHJ</name>
<comment type="catalytic activity">
    <reaction evidence="10">
        <text>tungstate(in) + ATP + H2O = tungstate(out) + ADP + phosphate + H(+)</text>
        <dbReference type="Rhea" id="RHEA:35027"/>
        <dbReference type="ChEBI" id="CHEBI:15377"/>
        <dbReference type="ChEBI" id="CHEBI:15378"/>
        <dbReference type="ChEBI" id="CHEBI:30616"/>
        <dbReference type="ChEBI" id="CHEBI:43474"/>
        <dbReference type="ChEBI" id="CHEBI:46502"/>
        <dbReference type="ChEBI" id="CHEBI:456216"/>
        <dbReference type="EC" id="7.3.2.6"/>
    </reaction>
</comment>
<dbReference type="PROSITE" id="PS00211">
    <property type="entry name" value="ABC_TRANSPORTER_1"/>
    <property type="match status" value="1"/>
</dbReference>
<comment type="similarity">
    <text evidence="6">Belongs to the ABC transporter superfamily. Sulfate/tungstate importer (TC 3.A.1.6) family.</text>
</comment>
<dbReference type="STRING" id="323259.Mhun_1980"/>
<evidence type="ECO:0000313" key="14">
    <source>
        <dbReference type="Proteomes" id="UP000001941"/>
    </source>
</evidence>
<dbReference type="InterPro" id="IPR017871">
    <property type="entry name" value="ABC_transporter-like_CS"/>
</dbReference>
<evidence type="ECO:0000256" key="10">
    <source>
        <dbReference type="ARBA" id="ARBA00047936"/>
    </source>
</evidence>
<keyword evidence="3" id="KW-0500">Molybdenum</keyword>
<dbReference type="SMART" id="SM00382">
    <property type="entry name" value="AAA"/>
    <property type="match status" value="1"/>
</dbReference>
<dbReference type="EC" id="7.3.2.6" evidence="8"/>
<dbReference type="KEGG" id="mhu:Mhun_1980"/>
<dbReference type="InterPro" id="IPR003593">
    <property type="entry name" value="AAA+_ATPase"/>
</dbReference>
<dbReference type="EnsemblBacteria" id="ABD41690">
    <property type="protein sequence ID" value="ABD41690"/>
    <property type="gene ID" value="Mhun_1980"/>
</dbReference>
<dbReference type="InterPro" id="IPR003439">
    <property type="entry name" value="ABC_transporter-like_ATP-bd"/>
</dbReference>
<dbReference type="HOGENOM" id="CLU_000604_1_1_2"/>
<dbReference type="SUPFAM" id="SSF52540">
    <property type="entry name" value="P-loop containing nucleoside triphosphate hydrolases"/>
    <property type="match status" value="1"/>
</dbReference>
<dbReference type="PANTHER" id="PTHR42781">
    <property type="entry name" value="SPERMIDINE/PUTRESCINE IMPORT ATP-BINDING PROTEIN POTA"/>
    <property type="match status" value="1"/>
</dbReference>
<dbReference type="Proteomes" id="UP000001941">
    <property type="component" value="Chromosome"/>
</dbReference>
<dbReference type="Gene3D" id="3.40.50.300">
    <property type="entry name" value="P-loop containing nucleotide triphosphate hydrolases"/>
    <property type="match status" value="1"/>
</dbReference>
<dbReference type="eggNOG" id="arCOG00175">
    <property type="taxonomic scope" value="Archaea"/>
</dbReference>
<comment type="subcellular location">
    <subcellularLocation>
        <location evidence="1">Cell membrane</location>
        <topology evidence="1">Peripheral membrane protein</topology>
    </subcellularLocation>
</comment>
<evidence type="ECO:0000256" key="3">
    <source>
        <dbReference type="ARBA" id="ARBA00022505"/>
    </source>
</evidence>
<protein>
    <recommendedName>
        <fullName evidence="9">Molybdate/tungstate import ATP-binding protein WtpC</fullName>
        <ecNumber evidence="8">7.3.2.6</ecNumber>
    </recommendedName>
</protein>
<dbReference type="PROSITE" id="PS50893">
    <property type="entry name" value="ABC_TRANSPORTER_2"/>
    <property type="match status" value="1"/>
</dbReference>
<dbReference type="GO" id="GO:1901238">
    <property type="term" value="F:ABC-type tungstate transporter activity"/>
    <property type="evidence" value="ECO:0007669"/>
    <property type="project" value="UniProtKB-EC"/>
</dbReference>
<dbReference type="GO" id="GO:0015689">
    <property type="term" value="P:molybdate ion transport"/>
    <property type="evidence" value="ECO:0007669"/>
    <property type="project" value="InterPro"/>
</dbReference>
<reference evidence="14" key="1">
    <citation type="journal article" date="2016" name="Stand. Genomic Sci.">
        <title>Complete genome sequence of Methanospirillum hungatei type strain JF1.</title>
        <authorList>
            <person name="Gunsalus R.P."/>
            <person name="Cook L.E."/>
            <person name="Crable B."/>
            <person name="Rohlin L."/>
            <person name="McDonald E."/>
            <person name="Mouttaki H."/>
            <person name="Sieber J.R."/>
            <person name="Poweleit N."/>
            <person name="Zhou H."/>
            <person name="Lapidus A.L."/>
            <person name="Daligault H.E."/>
            <person name="Land M."/>
            <person name="Gilna P."/>
            <person name="Ivanova N."/>
            <person name="Kyrpides N."/>
            <person name="Culley D.E."/>
            <person name="McInerney M.J."/>
        </authorList>
    </citation>
    <scope>NUCLEOTIDE SEQUENCE [LARGE SCALE GENOMIC DNA]</scope>
    <source>
        <strain evidence="14">ATCC 27890 / DSM 864 / NBRC 100397 / JF-1</strain>
    </source>
</reference>
<dbReference type="InParanoid" id="Q2FRD1"/>
<evidence type="ECO:0000256" key="5">
    <source>
        <dbReference type="ARBA" id="ARBA00022840"/>
    </source>
</evidence>
<evidence type="ECO:0000256" key="9">
    <source>
        <dbReference type="ARBA" id="ARBA00041133"/>
    </source>
</evidence>
<dbReference type="Pfam" id="PF03459">
    <property type="entry name" value="TOBE"/>
    <property type="match status" value="1"/>
</dbReference>
<dbReference type="PROSITE" id="PS51866">
    <property type="entry name" value="MOP"/>
    <property type="match status" value="1"/>
</dbReference>
<evidence type="ECO:0000259" key="12">
    <source>
        <dbReference type="PROSITE" id="PS51866"/>
    </source>
</evidence>
<dbReference type="FunCoup" id="Q2FRD1">
    <property type="interactions" value="35"/>
</dbReference>
<dbReference type="Pfam" id="PF00005">
    <property type="entry name" value="ABC_tran"/>
    <property type="match status" value="1"/>
</dbReference>
<sequence length="355" mass="39136">MPLEIMGLSKTLGDFHLRNVTLTIDDSEYFIILGPSGAGKSLLLETIAGIYSPDSGKIILDGTDITDRPARLRHIGMVYQDYMLFPYLNIEKNIGFGLRQLRHPSHDIRKATEGIASLLGITHLLSRRPDTLSGGEQQRVAIARALVIKPRILLLDEPLSALDAITHKKMRNELARIPMLTGVSVIHITHHAEDLISLGHRTAVMDNGAIVQIGSPDEIFQNPKTPFVAAFTGMENLFSGIAMDSHEGKVIRIGQVKIHVITPYTGPVQCGIRPDALIFSREPLKSSARNVLMATVTKIRRMGSIAWVVIDCGIFLTGVLTIQSLYELRIDEGDTIFIAFKASAVMVFPEETQKK</sequence>
<comment type="subunit">
    <text evidence="7">The complex is composed of two ATP-binding proteins (WtpC), two transmembrane proteins (WtpB) and a solute-binding protein (WtpA).</text>
</comment>
<dbReference type="PANTHER" id="PTHR42781:SF4">
    <property type="entry name" value="SPERMIDINE_PUTRESCINE IMPORT ATP-BINDING PROTEIN POTA"/>
    <property type="match status" value="1"/>
</dbReference>
<dbReference type="EMBL" id="CP000254">
    <property type="protein sequence ID" value="ABD41690.1"/>
    <property type="molecule type" value="Genomic_DNA"/>
</dbReference>
<evidence type="ECO:0000256" key="1">
    <source>
        <dbReference type="ARBA" id="ARBA00004202"/>
    </source>
</evidence>
<dbReference type="GO" id="GO:0005886">
    <property type="term" value="C:plasma membrane"/>
    <property type="evidence" value="ECO:0007669"/>
    <property type="project" value="UniProtKB-SubCell"/>
</dbReference>
<dbReference type="SUPFAM" id="SSF50331">
    <property type="entry name" value="MOP-like"/>
    <property type="match status" value="1"/>
</dbReference>
<dbReference type="GO" id="GO:0005524">
    <property type="term" value="F:ATP binding"/>
    <property type="evidence" value="ECO:0007669"/>
    <property type="project" value="UniProtKB-KW"/>
</dbReference>
<organism evidence="13 14">
    <name type="scientific">Methanospirillum hungatei JF-1 (strain ATCC 27890 / DSM 864 / NBRC 100397 / JF-1)</name>
    <dbReference type="NCBI Taxonomy" id="323259"/>
    <lineage>
        <taxon>Archaea</taxon>
        <taxon>Methanobacteriati</taxon>
        <taxon>Methanobacteriota</taxon>
        <taxon>Stenosarchaea group</taxon>
        <taxon>Methanomicrobia</taxon>
        <taxon>Methanomicrobiales</taxon>
        <taxon>Methanospirillaceae</taxon>
        <taxon>Methanospirillum</taxon>
    </lineage>
</organism>
<feature type="domain" description="Mop" evidence="12">
    <location>
        <begin position="285"/>
        <end position="349"/>
    </location>
</feature>
<dbReference type="InterPro" id="IPR005116">
    <property type="entry name" value="Transp-assoc_OB_typ1"/>
</dbReference>
<evidence type="ECO:0000259" key="11">
    <source>
        <dbReference type="PROSITE" id="PS50893"/>
    </source>
</evidence>
<evidence type="ECO:0000256" key="7">
    <source>
        <dbReference type="ARBA" id="ARBA00038781"/>
    </source>
</evidence>
<dbReference type="InterPro" id="IPR027417">
    <property type="entry name" value="P-loop_NTPase"/>
</dbReference>
<dbReference type="InterPro" id="IPR008995">
    <property type="entry name" value="Mo/tungstate-bd_C_term_dom"/>
</dbReference>
<evidence type="ECO:0000256" key="6">
    <source>
        <dbReference type="ARBA" id="ARBA00038307"/>
    </source>
</evidence>